<dbReference type="EMBL" id="BKAM01000046">
    <property type="protein sequence ID" value="GEP73039.1"/>
    <property type="molecule type" value="Genomic_DNA"/>
</dbReference>
<gene>
    <name evidence="3" type="ORF">LRA02_19070</name>
</gene>
<dbReference type="RefSeq" id="WP_054748424.1">
    <property type="nucleotide sequence ID" value="NZ_BKAM01000046.1"/>
</dbReference>
<keyword evidence="2" id="KW-0472">Membrane</keyword>
<protein>
    <submittedName>
        <fullName evidence="3">Uncharacterized protein</fullName>
    </submittedName>
</protein>
<dbReference type="OrthoDB" id="9969931at2"/>
<organism evidence="3 4">
    <name type="scientific">Lentilactobacillus rapi</name>
    <dbReference type="NCBI Taxonomy" id="481723"/>
    <lineage>
        <taxon>Bacteria</taxon>
        <taxon>Bacillati</taxon>
        <taxon>Bacillota</taxon>
        <taxon>Bacilli</taxon>
        <taxon>Lactobacillales</taxon>
        <taxon>Lactobacillaceae</taxon>
        <taxon>Lentilactobacillus</taxon>
    </lineage>
</organism>
<feature type="compositionally biased region" description="Low complexity" evidence="1">
    <location>
        <begin position="146"/>
        <end position="157"/>
    </location>
</feature>
<evidence type="ECO:0000313" key="4">
    <source>
        <dbReference type="Proteomes" id="UP000321569"/>
    </source>
</evidence>
<keyword evidence="2" id="KW-1133">Transmembrane helix</keyword>
<proteinExistence type="predicted"/>
<accession>A0A512PPA7</accession>
<comment type="caution">
    <text evidence="3">The sequence shown here is derived from an EMBL/GenBank/DDBJ whole genome shotgun (WGS) entry which is preliminary data.</text>
</comment>
<evidence type="ECO:0000256" key="1">
    <source>
        <dbReference type="SAM" id="MobiDB-lite"/>
    </source>
</evidence>
<evidence type="ECO:0000313" key="3">
    <source>
        <dbReference type="EMBL" id="GEP73039.1"/>
    </source>
</evidence>
<sequence length="157" mass="17028">MKGRDAENNQNTYIETKGRLNTIKLKKVLFTAGASLVMTGTIFGSVISANAAVTSTQPQQAKKFRPSVETESQHLDPDLMAKVDLTINQDNSLKNVEPPKIATTQSETSAETLTNNSGFEHRPEKLTNSSYKTADSGLTDNGNVNSSQSSIRYTQSS</sequence>
<name>A0A512PPA7_9LACO</name>
<dbReference type="Proteomes" id="UP000321569">
    <property type="component" value="Unassembled WGS sequence"/>
</dbReference>
<feature type="compositionally biased region" description="Polar residues" evidence="1">
    <location>
        <begin position="126"/>
        <end position="145"/>
    </location>
</feature>
<dbReference type="AlphaFoldDB" id="A0A512PPA7"/>
<evidence type="ECO:0000256" key="2">
    <source>
        <dbReference type="SAM" id="Phobius"/>
    </source>
</evidence>
<feature type="compositionally biased region" description="Polar residues" evidence="1">
    <location>
        <begin position="102"/>
        <end position="118"/>
    </location>
</feature>
<reference evidence="3 4" key="1">
    <citation type="submission" date="2019-07" db="EMBL/GenBank/DDBJ databases">
        <title>Whole genome shotgun sequence of Lactobacillus rapi NBRC 109618.</title>
        <authorList>
            <person name="Hosoyama A."/>
            <person name="Uohara A."/>
            <person name="Ohji S."/>
            <person name="Ichikawa N."/>
        </authorList>
    </citation>
    <scope>NUCLEOTIDE SEQUENCE [LARGE SCALE GENOMIC DNA]</scope>
    <source>
        <strain evidence="3 4">NBRC 109618</strain>
    </source>
</reference>
<keyword evidence="2" id="KW-0812">Transmembrane</keyword>
<feature type="transmembrane region" description="Helical" evidence="2">
    <location>
        <begin position="28"/>
        <end position="53"/>
    </location>
</feature>
<feature type="region of interest" description="Disordered" evidence="1">
    <location>
        <begin position="89"/>
        <end position="157"/>
    </location>
</feature>